<proteinExistence type="inferred from homology"/>
<dbReference type="Gene3D" id="1.20.1440.120">
    <property type="entry name" value="Recombination protein O, C-terminal domain"/>
    <property type="match status" value="1"/>
</dbReference>
<evidence type="ECO:0000256" key="3">
    <source>
        <dbReference type="ARBA" id="ARBA00021310"/>
    </source>
</evidence>
<evidence type="ECO:0000313" key="11">
    <source>
        <dbReference type="Proteomes" id="UP001321766"/>
    </source>
</evidence>
<evidence type="ECO:0000256" key="8">
    <source>
        <dbReference type="HAMAP-Rule" id="MF_00201"/>
    </source>
</evidence>
<dbReference type="PANTHER" id="PTHR33991">
    <property type="entry name" value="DNA REPAIR PROTEIN RECO"/>
    <property type="match status" value="1"/>
</dbReference>
<dbReference type="InterPro" id="IPR042242">
    <property type="entry name" value="RecO_C"/>
</dbReference>
<reference evidence="10 11" key="1">
    <citation type="journal article" date="2023" name="Microbiol. Spectr.">
        <title>Symbiosis of Carpenter Bees with Uncharacterized Lactic Acid Bacteria Showing NAD Auxotrophy.</title>
        <authorList>
            <person name="Kawasaki S."/>
            <person name="Ozawa K."/>
            <person name="Mori T."/>
            <person name="Yamamoto A."/>
            <person name="Ito M."/>
            <person name="Ohkuma M."/>
            <person name="Sakamoto M."/>
            <person name="Matsutani M."/>
        </authorList>
    </citation>
    <scope>NUCLEOTIDE SEQUENCE [LARGE SCALE GENOMIC DNA]</scope>
    <source>
        <strain evidence="10 11">Kim37-2</strain>
    </source>
</reference>
<dbReference type="SUPFAM" id="SSF50249">
    <property type="entry name" value="Nucleic acid-binding proteins"/>
    <property type="match status" value="1"/>
</dbReference>
<keyword evidence="4 8" id="KW-0227">DNA damage</keyword>
<dbReference type="InterPro" id="IPR037278">
    <property type="entry name" value="ARFGAP/RecO"/>
</dbReference>
<dbReference type="Pfam" id="PF11967">
    <property type="entry name" value="RecO_N"/>
    <property type="match status" value="1"/>
</dbReference>
<gene>
    <name evidence="8 10" type="primary">recO</name>
    <name evidence="10" type="ORF">KIM372_12240</name>
</gene>
<feature type="domain" description="DNA replication/recombination mediator RecO N-terminal" evidence="9">
    <location>
        <begin position="1"/>
        <end position="78"/>
    </location>
</feature>
<keyword evidence="5 8" id="KW-0233">DNA recombination</keyword>
<keyword evidence="11" id="KW-1185">Reference proteome</keyword>
<evidence type="ECO:0000256" key="5">
    <source>
        <dbReference type="ARBA" id="ARBA00023172"/>
    </source>
</evidence>
<comment type="function">
    <text evidence="1 8">Involved in DNA repair and RecF pathway recombination.</text>
</comment>
<sequence length="245" mass="26750">MATYRDEGVVLRTTKLGEADRIITLFTRSHGKVRAVAKGVRRTKSRFGSRLEPFMRADLLLAQGRNLDVVSQAASLATYAEPICADYDRYTNGGVILETADKLLSSEHEPAQTQYLLLISALKALSTGARDPRMISASYLMRALALAGWQPRCDACIVCARTGGQTDLNYFSVSGGGLVCQADHTPESVRVTPTVVGQLAALTAGDWASLGRSPLDPLTDRLVEKWGEYYLERPLRSLKLLDSTL</sequence>
<evidence type="ECO:0000313" key="10">
    <source>
        <dbReference type="EMBL" id="BDR53317.1"/>
    </source>
</evidence>
<organism evidence="10 11">
    <name type="scientific">Bombiscardovia nodaiensis</name>
    <dbReference type="NCBI Taxonomy" id="2932181"/>
    <lineage>
        <taxon>Bacteria</taxon>
        <taxon>Bacillati</taxon>
        <taxon>Actinomycetota</taxon>
        <taxon>Actinomycetes</taxon>
        <taxon>Bifidobacteriales</taxon>
        <taxon>Bifidobacteriaceae</taxon>
        <taxon>Bombiscardovia</taxon>
    </lineage>
</organism>
<dbReference type="NCBIfam" id="TIGR00613">
    <property type="entry name" value="reco"/>
    <property type="match status" value="1"/>
</dbReference>
<evidence type="ECO:0000256" key="6">
    <source>
        <dbReference type="ARBA" id="ARBA00023204"/>
    </source>
</evidence>
<accession>A0ABM8B8V4</accession>
<dbReference type="SUPFAM" id="SSF57863">
    <property type="entry name" value="ArfGap/RecO-like zinc finger"/>
    <property type="match status" value="1"/>
</dbReference>
<evidence type="ECO:0000259" key="9">
    <source>
        <dbReference type="Pfam" id="PF11967"/>
    </source>
</evidence>
<name>A0ABM8B8V4_9BIFI</name>
<evidence type="ECO:0000256" key="7">
    <source>
        <dbReference type="ARBA" id="ARBA00033409"/>
    </source>
</evidence>
<dbReference type="PANTHER" id="PTHR33991:SF1">
    <property type="entry name" value="DNA REPAIR PROTEIN RECO"/>
    <property type="match status" value="1"/>
</dbReference>
<dbReference type="Gene3D" id="2.40.50.140">
    <property type="entry name" value="Nucleic acid-binding proteins"/>
    <property type="match status" value="1"/>
</dbReference>
<dbReference type="EMBL" id="AP026798">
    <property type="protein sequence ID" value="BDR53317.1"/>
    <property type="molecule type" value="Genomic_DNA"/>
</dbReference>
<keyword evidence="6 8" id="KW-0234">DNA repair</keyword>
<dbReference type="Proteomes" id="UP001321766">
    <property type="component" value="Chromosome"/>
</dbReference>
<evidence type="ECO:0000256" key="1">
    <source>
        <dbReference type="ARBA" id="ARBA00003065"/>
    </source>
</evidence>
<dbReference type="InterPro" id="IPR012340">
    <property type="entry name" value="NA-bd_OB-fold"/>
</dbReference>
<protein>
    <recommendedName>
        <fullName evidence="3 8">DNA repair protein RecO</fullName>
    </recommendedName>
    <alternativeName>
        <fullName evidence="7 8">Recombination protein O</fullName>
    </alternativeName>
</protein>
<comment type="similarity">
    <text evidence="2 8">Belongs to the RecO family.</text>
</comment>
<dbReference type="Pfam" id="PF02565">
    <property type="entry name" value="RecO_C"/>
    <property type="match status" value="1"/>
</dbReference>
<evidence type="ECO:0000256" key="2">
    <source>
        <dbReference type="ARBA" id="ARBA00007452"/>
    </source>
</evidence>
<dbReference type="InterPro" id="IPR003717">
    <property type="entry name" value="RecO"/>
</dbReference>
<evidence type="ECO:0000256" key="4">
    <source>
        <dbReference type="ARBA" id="ARBA00022763"/>
    </source>
</evidence>
<dbReference type="HAMAP" id="MF_00201">
    <property type="entry name" value="RecO"/>
    <property type="match status" value="1"/>
</dbReference>
<dbReference type="InterPro" id="IPR022572">
    <property type="entry name" value="DNA_rep/recomb_RecO_N"/>
</dbReference>